<dbReference type="EMBL" id="CP147403">
    <property type="protein sequence ID" value="WXB90389.1"/>
    <property type="molecule type" value="Genomic_DNA"/>
</dbReference>
<dbReference type="CDD" id="cd00093">
    <property type="entry name" value="HTH_XRE"/>
    <property type="match status" value="1"/>
</dbReference>
<dbReference type="InterPro" id="IPR001387">
    <property type="entry name" value="Cro/C1-type_HTH"/>
</dbReference>
<dbReference type="Pfam" id="PF01381">
    <property type="entry name" value="HTH_3"/>
    <property type="match status" value="1"/>
</dbReference>
<gene>
    <name evidence="2" type="ORF">WCV66_09405</name>
</gene>
<keyword evidence="3" id="KW-1185">Reference proteome</keyword>
<dbReference type="SMART" id="SM00530">
    <property type="entry name" value="HTH_XRE"/>
    <property type="match status" value="1"/>
</dbReference>
<name>A0ABZ2MYS0_9BACI</name>
<evidence type="ECO:0000313" key="2">
    <source>
        <dbReference type="EMBL" id="WXB90389.1"/>
    </source>
</evidence>
<dbReference type="SUPFAM" id="SSF47413">
    <property type="entry name" value="lambda repressor-like DNA-binding domains"/>
    <property type="match status" value="1"/>
</dbReference>
<dbReference type="Proteomes" id="UP001368328">
    <property type="component" value="Chromosome"/>
</dbReference>
<reference evidence="2 3" key="1">
    <citation type="submission" date="2024-02" db="EMBL/GenBank/DDBJ databases">
        <title>Seven novel Bacillus-like species.</title>
        <authorList>
            <person name="Liu G."/>
        </authorList>
    </citation>
    <scope>NUCLEOTIDE SEQUENCE [LARGE SCALE GENOMIC DNA]</scope>
    <source>
        <strain evidence="2 3">FJAT-53654</strain>
    </source>
</reference>
<feature type="domain" description="HTH cro/C1-type" evidence="1">
    <location>
        <begin position="20"/>
        <end position="62"/>
    </location>
</feature>
<dbReference type="Gene3D" id="1.10.260.40">
    <property type="entry name" value="lambda repressor-like DNA-binding domains"/>
    <property type="match status" value="1"/>
</dbReference>
<dbReference type="PROSITE" id="PS50943">
    <property type="entry name" value="HTH_CROC1"/>
    <property type="match status" value="1"/>
</dbReference>
<accession>A0ABZ2MYS0</accession>
<sequence length="78" mass="8872">MDRQLIGKALVKLRGDSPREKVAKAIGISVSALQMYENGQRIPRDEIKVRIAEFYKKTVQDIFFNPNPHELCGEKNTA</sequence>
<evidence type="ECO:0000259" key="1">
    <source>
        <dbReference type="PROSITE" id="PS50943"/>
    </source>
</evidence>
<proteinExistence type="predicted"/>
<evidence type="ECO:0000313" key="3">
    <source>
        <dbReference type="Proteomes" id="UP001368328"/>
    </source>
</evidence>
<protein>
    <submittedName>
        <fullName evidence="2">Helix-turn-helix transcriptional regulator</fullName>
    </submittedName>
</protein>
<dbReference type="InterPro" id="IPR010982">
    <property type="entry name" value="Lambda_DNA-bd_dom_sf"/>
</dbReference>
<organism evidence="2 3">
    <name type="scientific">Metabacillus rhizosphaerae</name>
    <dbReference type="NCBI Taxonomy" id="3117747"/>
    <lineage>
        <taxon>Bacteria</taxon>
        <taxon>Bacillati</taxon>
        <taxon>Bacillota</taxon>
        <taxon>Bacilli</taxon>
        <taxon>Bacillales</taxon>
        <taxon>Bacillaceae</taxon>
        <taxon>Metabacillus</taxon>
    </lineage>
</organism>